<keyword evidence="5" id="KW-1185">Reference proteome</keyword>
<reference evidence="4" key="1">
    <citation type="journal article" date="2014" name="Int. J. Syst. Evol. Microbiol.">
        <title>Complete genome sequence of Corynebacterium casei LMG S-19264T (=DSM 44701T), isolated from a smear-ripened cheese.</title>
        <authorList>
            <consortium name="US DOE Joint Genome Institute (JGI-PGF)"/>
            <person name="Walter F."/>
            <person name="Albersmeier A."/>
            <person name="Kalinowski J."/>
            <person name="Ruckert C."/>
        </authorList>
    </citation>
    <scope>NUCLEOTIDE SEQUENCE</scope>
    <source>
        <strain evidence="4">NBRC 110071</strain>
    </source>
</reference>
<dbReference type="RefSeq" id="WP_284383022.1">
    <property type="nucleotide sequence ID" value="NZ_BSNM01000016.1"/>
</dbReference>
<dbReference type="AlphaFoldDB" id="A0AA37W9M8"/>
<organism evidence="4 5">
    <name type="scientific">Litoribrevibacter albus</name>
    <dbReference type="NCBI Taxonomy" id="1473156"/>
    <lineage>
        <taxon>Bacteria</taxon>
        <taxon>Pseudomonadati</taxon>
        <taxon>Pseudomonadota</taxon>
        <taxon>Gammaproteobacteria</taxon>
        <taxon>Oceanospirillales</taxon>
        <taxon>Oceanospirillaceae</taxon>
        <taxon>Litoribrevibacter</taxon>
    </lineage>
</organism>
<dbReference type="PANTHER" id="PTHR34384">
    <property type="entry name" value="L-2,3-DIAMINOPROPANOATE--CITRATE LIGASE"/>
    <property type="match status" value="1"/>
</dbReference>
<dbReference type="InterPro" id="IPR037455">
    <property type="entry name" value="LucA/IucC-like"/>
</dbReference>
<dbReference type="GO" id="GO:0016881">
    <property type="term" value="F:acid-amino acid ligase activity"/>
    <property type="evidence" value="ECO:0007669"/>
    <property type="project" value="UniProtKB-ARBA"/>
</dbReference>
<dbReference type="PANTHER" id="PTHR34384:SF5">
    <property type="entry name" value="L-2,3-DIAMINOPROPANOATE--CITRATE LIGASE"/>
    <property type="match status" value="1"/>
</dbReference>
<dbReference type="InterPro" id="IPR007310">
    <property type="entry name" value="Aerobactin_biosyn_IucA/IucC_N"/>
</dbReference>
<dbReference type="Proteomes" id="UP001161389">
    <property type="component" value="Unassembled WGS sequence"/>
</dbReference>
<evidence type="ECO:0000313" key="4">
    <source>
        <dbReference type="EMBL" id="GLQ32861.1"/>
    </source>
</evidence>
<protein>
    <submittedName>
        <fullName evidence="4">Petrobactin biosynthesis protein AsbA</fullName>
    </submittedName>
</protein>
<dbReference type="InterPro" id="IPR022770">
    <property type="entry name" value="IucA/IucC-like_C"/>
</dbReference>
<dbReference type="Pfam" id="PF04183">
    <property type="entry name" value="IucA_IucC"/>
    <property type="match status" value="1"/>
</dbReference>
<evidence type="ECO:0000313" key="5">
    <source>
        <dbReference type="Proteomes" id="UP001161389"/>
    </source>
</evidence>
<name>A0AA37W9M8_9GAMM</name>
<gene>
    <name evidence="4" type="ORF">GCM10007876_33400</name>
</gene>
<comment type="similarity">
    <text evidence="1">Belongs to the IucA/IucC family.</text>
</comment>
<dbReference type="Pfam" id="PF06276">
    <property type="entry name" value="FhuF"/>
    <property type="match status" value="1"/>
</dbReference>
<evidence type="ECO:0000259" key="3">
    <source>
        <dbReference type="Pfam" id="PF06276"/>
    </source>
</evidence>
<dbReference type="Gene3D" id="1.10.510.40">
    <property type="match status" value="1"/>
</dbReference>
<accession>A0AA37W9M8</accession>
<comment type="caution">
    <text evidence="4">The sequence shown here is derived from an EMBL/GenBank/DDBJ whole genome shotgun (WGS) entry which is preliminary data.</text>
</comment>
<dbReference type="GO" id="GO:0019290">
    <property type="term" value="P:siderophore biosynthetic process"/>
    <property type="evidence" value="ECO:0007669"/>
    <property type="project" value="InterPro"/>
</dbReference>
<feature type="domain" description="Aerobactin siderophore biosynthesis IucA/IucC-like C-terminal" evidence="3">
    <location>
        <begin position="427"/>
        <end position="588"/>
    </location>
</feature>
<sequence>MRQSARQIADHASFQAFMNSYLKEVDPGVWHQANHWQQQTDQTLSATSHQVLELKLPSQHITLAVGVSYRSQVGRHTLTEVFQKPLHQFDWQALDFFSAILLLIKELYAPAPGHPQSDQQRKKELELLARLIESQQVMTRYLEQRLDDPKLRNLNFIDSEQSILFGHWLHPTPKSRQGIHDWQHQDYSPELCGEFQLHYFSVDRALIEQGSILSQSAEAILQQILTQQSTAMDTLSLPLSEDRLLIPTHPLQAQWLLHQDYIQQRIASGEIQDIGPLGAKFTPTSSVRTLYSEQLDFMVKLSIPVKVTNSMRINMHHELEAGIVVANLLRTSQFSHKYPRFQTIDDPAYVSVTLPEREESGFELIIRENPFSRCQPNADQLSVISLAALTQDGITEDQPSRLSQLIHQLADNQQKEQQRPIAQVAAQWLEHYWQCAIEPAIRLYDEYGIALEAHQQNSLLDVTDGLPSRYFYRDNQGFYLSNAHKTALLAMEPQLANTPELFYDDEMILNRFSYYLIVNQLFSVINRLGIDQLLPEHQALELCVGWLAILEKQLTGQGKRLVESLLSQRDIAFKGNLLTRIHDVDELQADQELAVYTKIKNPFRAIAFAQGVVTSETDSGQRLDDQGTATAAHTLHLNALISASERGSATHFSDVSETTGGQRESA</sequence>
<evidence type="ECO:0000256" key="1">
    <source>
        <dbReference type="ARBA" id="ARBA00007832"/>
    </source>
</evidence>
<proteinExistence type="inferred from homology"/>
<feature type="domain" description="Aerobactin siderophore biosynthesis IucA/IucC N-terminal" evidence="2">
    <location>
        <begin position="156"/>
        <end position="391"/>
    </location>
</feature>
<dbReference type="EMBL" id="BSNM01000016">
    <property type="protein sequence ID" value="GLQ32861.1"/>
    <property type="molecule type" value="Genomic_DNA"/>
</dbReference>
<reference evidence="4" key="2">
    <citation type="submission" date="2023-01" db="EMBL/GenBank/DDBJ databases">
        <title>Draft genome sequence of Litoribrevibacter albus strain NBRC 110071.</title>
        <authorList>
            <person name="Sun Q."/>
            <person name="Mori K."/>
        </authorList>
    </citation>
    <scope>NUCLEOTIDE SEQUENCE</scope>
    <source>
        <strain evidence="4">NBRC 110071</strain>
    </source>
</reference>
<evidence type="ECO:0000259" key="2">
    <source>
        <dbReference type="Pfam" id="PF04183"/>
    </source>
</evidence>